<keyword evidence="2" id="KW-1185">Reference proteome</keyword>
<comment type="caution">
    <text evidence="1">The sequence shown here is derived from an EMBL/GenBank/DDBJ whole genome shotgun (WGS) entry which is preliminary data.</text>
</comment>
<evidence type="ECO:0000313" key="2">
    <source>
        <dbReference type="Proteomes" id="UP000356253"/>
    </source>
</evidence>
<reference evidence="1" key="1">
    <citation type="submission" date="2019-09" db="EMBL/GenBank/DDBJ databases">
        <authorList>
            <person name="Rodrigo-Torres L."/>
            <person name="Arahal R. D."/>
            <person name="Lucena T."/>
        </authorList>
    </citation>
    <scope>NUCLEOTIDE SEQUENCE</scope>
    <source>
        <strain evidence="1">ISS653</strain>
    </source>
</reference>
<protein>
    <submittedName>
        <fullName evidence="1">Uncharacterized protein</fullName>
    </submittedName>
</protein>
<dbReference type="EMBL" id="CABVMM010000020">
    <property type="protein sequence ID" value="VVV02403.1"/>
    <property type="molecule type" value="Genomic_DNA"/>
</dbReference>
<evidence type="ECO:0000313" key="1">
    <source>
        <dbReference type="EMBL" id="VVV02403.1"/>
    </source>
</evidence>
<gene>
    <name evidence="1" type="ORF">FVB9532_03702</name>
</gene>
<dbReference type="Proteomes" id="UP000356253">
    <property type="component" value="Unassembled WGS sequence"/>
</dbReference>
<proteinExistence type="predicted"/>
<accession>A0AC61YDB4</accession>
<sequence length="125" mass="14650">MKKILTVFSIALGLFLCTSVAHAQDKEKIKEKAKQEAYSLSKDLGLDKAQQRKVAENYYSYYLNTETELSEKKLKADKETYLQNKQKFDKSFHNNMEKILSPVQMKKFEEKYNKEISKGDIKKIK</sequence>
<name>A0AC61YDB4_9FLAO</name>
<organism evidence="1 2">
    <name type="scientific">Mesonia oceanica</name>
    <dbReference type="NCBI Taxonomy" id="2687242"/>
    <lineage>
        <taxon>Bacteria</taxon>
        <taxon>Pseudomonadati</taxon>
        <taxon>Bacteroidota</taxon>
        <taxon>Flavobacteriia</taxon>
        <taxon>Flavobacteriales</taxon>
        <taxon>Flavobacteriaceae</taxon>
        <taxon>Mesonia</taxon>
    </lineage>
</organism>